<dbReference type="CDD" id="cd00051">
    <property type="entry name" value="EFh"/>
    <property type="match status" value="1"/>
</dbReference>
<dbReference type="Proteomes" id="UP000030748">
    <property type="component" value="Unassembled WGS sequence"/>
</dbReference>
<dbReference type="PANTHER" id="PTHR34574:SF12">
    <property type="entry name" value="CALCIUM-BINDING EF HAND FAMILY PROTEIN"/>
    <property type="match status" value="1"/>
</dbReference>
<dbReference type="InterPro" id="IPR011992">
    <property type="entry name" value="EF-hand-dom_pair"/>
</dbReference>
<dbReference type="eggNOG" id="ENOG502S3KI">
    <property type="taxonomic scope" value="Eukaryota"/>
</dbReference>
<dbReference type="PROSITE" id="PS00018">
    <property type="entry name" value="EF_HAND_1"/>
    <property type="match status" value="2"/>
</dbReference>
<dbReference type="Pfam" id="PF13499">
    <property type="entry name" value="EF-hand_7"/>
    <property type="match status" value="1"/>
</dbReference>
<dbReference type="PROSITE" id="PS50222">
    <property type="entry name" value="EF_HAND_2"/>
    <property type="match status" value="2"/>
</dbReference>
<dbReference type="GO" id="GO:0005509">
    <property type="term" value="F:calcium ion binding"/>
    <property type="evidence" value="ECO:0007669"/>
    <property type="project" value="InterPro"/>
</dbReference>
<dbReference type="KEGG" id="egt:105974517"/>
<feature type="domain" description="EF-hand" evidence="2">
    <location>
        <begin position="20"/>
        <end position="55"/>
    </location>
</feature>
<evidence type="ECO:0000256" key="1">
    <source>
        <dbReference type="ARBA" id="ARBA00022837"/>
    </source>
</evidence>
<dbReference type="PhylomeDB" id="A0A022Q1Y7"/>
<sequence length="130" mass="14667">MSIEFVDGQTVMEFVNDSQAFEKWTNEKFKTLDADADGVLSRDELQKRVGKLSSMKFDLQSKDEINSLYDLLFNKFDVDKSGTIDPDEFRALMKEMMLAKARGIGNSPISIIVHGDSLLMRAVQHASNTI</sequence>
<proteinExistence type="predicted"/>
<dbReference type="InterPro" id="IPR002048">
    <property type="entry name" value="EF_hand_dom"/>
</dbReference>
<protein>
    <recommendedName>
        <fullName evidence="2">EF-hand domain-containing protein</fullName>
    </recommendedName>
</protein>
<reference evidence="3 4" key="1">
    <citation type="journal article" date="2013" name="Proc. Natl. Acad. Sci. U.S.A.">
        <title>Fine-scale variation in meiotic recombination in Mimulus inferred from population shotgun sequencing.</title>
        <authorList>
            <person name="Hellsten U."/>
            <person name="Wright K.M."/>
            <person name="Jenkins J."/>
            <person name="Shu S."/>
            <person name="Yuan Y."/>
            <person name="Wessler S.R."/>
            <person name="Schmutz J."/>
            <person name="Willis J.H."/>
            <person name="Rokhsar D.S."/>
        </authorList>
    </citation>
    <scope>NUCLEOTIDE SEQUENCE [LARGE SCALE GENOMIC DNA]</scope>
    <source>
        <strain evidence="4">cv. DUN x IM62</strain>
    </source>
</reference>
<dbReference type="EMBL" id="KI632197">
    <property type="protein sequence ID" value="EYU22637.1"/>
    <property type="molecule type" value="Genomic_DNA"/>
</dbReference>
<dbReference type="OrthoDB" id="186625at2759"/>
<dbReference type="InterPro" id="IPR018247">
    <property type="entry name" value="EF_Hand_1_Ca_BS"/>
</dbReference>
<keyword evidence="1" id="KW-0106">Calcium</keyword>
<dbReference type="PANTHER" id="PTHR34574">
    <property type="entry name" value="CALCIUM-BINDING EF-HAND FAMILY PROTEIN-RELATED"/>
    <property type="match status" value="1"/>
</dbReference>
<accession>A0A022Q1Y7</accession>
<dbReference type="Gene3D" id="1.10.238.10">
    <property type="entry name" value="EF-hand"/>
    <property type="match status" value="1"/>
</dbReference>
<evidence type="ECO:0000313" key="3">
    <source>
        <dbReference type="EMBL" id="EYU22637.1"/>
    </source>
</evidence>
<dbReference type="SMART" id="SM00054">
    <property type="entry name" value="EFh"/>
    <property type="match status" value="2"/>
</dbReference>
<keyword evidence="4" id="KW-1185">Reference proteome</keyword>
<organism evidence="3 4">
    <name type="scientific">Erythranthe guttata</name>
    <name type="common">Yellow monkey flower</name>
    <name type="synonym">Mimulus guttatus</name>
    <dbReference type="NCBI Taxonomy" id="4155"/>
    <lineage>
        <taxon>Eukaryota</taxon>
        <taxon>Viridiplantae</taxon>
        <taxon>Streptophyta</taxon>
        <taxon>Embryophyta</taxon>
        <taxon>Tracheophyta</taxon>
        <taxon>Spermatophyta</taxon>
        <taxon>Magnoliopsida</taxon>
        <taxon>eudicotyledons</taxon>
        <taxon>Gunneridae</taxon>
        <taxon>Pentapetalae</taxon>
        <taxon>asterids</taxon>
        <taxon>lamiids</taxon>
        <taxon>Lamiales</taxon>
        <taxon>Phrymaceae</taxon>
        <taxon>Erythranthe</taxon>
    </lineage>
</organism>
<dbReference type="STRING" id="4155.A0A022Q1Y7"/>
<dbReference type="SUPFAM" id="SSF47473">
    <property type="entry name" value="EF-hand"/>
    <property type="match status" value="1"/>
</dbReference>
<feature type="domain" description="EF-hand" evidence="2">
    <location>
        <begin position="64"/>
        <end position="99"/>
    </location>
</feature>
<name>A0A022Q1Y7_ERYGU</name>
<dbReference type="OMA" id="SLMTEIM"/>
<evidence type="ECO:0000259" key="2">
    <source>
        <dbReference type="PROSITE" id="PS50222"/>
    </source>
</evidence>
<evidence type="ECO:0000313" key="4">
    <source>
        <dbReference type="Proteomes" id="UP000030748"/>
    </source>
</evidence>
<gene>
    <name evidence="3" type="ORF">MIMGU_mgv1a018466mg</name>
</gene>
<dbReference type="AlphaFoldDB" id="A0A022Q1Y7"/>